<dbReference type="KEGG" id="tbg:TbgDal_XI7530"/>
<protein>
    <submittedName>
        <fullName evidence="2">Uncharacterized protein</fullName>
    </submittedName>
</protein>
<sequence length="138" mass="15422">MCVCVCGKPTFPGICCTILFWPGAGTALPPAIILVSRYMFPKLCLFANRRNKGSTSSNLVELTRQPLLFICRATCKLWDASLVYRRFETVQVLYQTVRVEVNNVLTRHDGFFFLNESVIADGNVRCVVSTLPALCLLV</sequence>
<dbReference type="EMBL" id="FN554974">
    <property type="protein sequence ID" value="CBH17635.1"/>
    <property type="molecule type" value="Genomic_DNA"/>
</dbReference>
<evidence type="ECO:0000256" key="1">
    <source>
        <dbReference type="SAM" id="Phobius"/>
    </source>
</evidence>
<feature type="transmembrane region" description="Helical" evidence="1">
    <location>
        <begin position="18"/>
        <end position="40"/>
    </location>
</feature>
<proteinExistence type="predicted"/>
<keyword evidence="1" id="KW-0472">Membrane</keyword>
<keyword evidence="1" id="KW-1133">Transmembrane helix</keyword>
<evidence type="ECO:0000313" key="3">
    <source>
        <dbReference type="Proteomes" id="UP000002316"/>
    </source>
</evidence>
<dbReference type="AlphaFoldDB" id="D0A7I4"/>
<dbReference type="Proteomes" id="UP000002316">
    <property type="component" value="Chromosome 11"/>
</dbReference>
<evidence type="ECO:0000313" key="2">
    <source>
        <dbReference type="EMBL" id="CBH17635.1"/>
    </source>
</evidence>
<keyword evidence="1" id="KW-0812">Transmembrane</keyword>
<accession>D0A7I4</accession>
<gene>
    <name evidence="2" type="ORF">TbgDal_XI7530</name>
</gene>
<organism evidence="2 3">
    <name type="scientific">Trypanosoma brucei gambiense (strain MHOM/CI/86/DAL972)</name>
    <dbReference type="NCBI Taxonomy" id="679716"/>
    <lineage>
        <taxon>Eukaryota</taxon>
        <taxon>Discoba</taxon>
        <taxon>Euglenozoa</taxon>
        <taxon>Kinetoplastea</taxon>
        <taxon>Metakinetoplastina</taxon>
        <taxon>Trypanosomatida</taxon>
        <taxon>Trypanosomatidae</taxon>
        <taxon>Trypanosoma</taxon>
    </lineage>
</organism>
<dbReference type="GeneID" id="23867778"/>
<reference evidence="3" key="1">
    <citation type="journal article" date="2010" name="PLoS Negl. Trop. Dis.">
        <title>The genome sequence of Trypanosoma brucei gambiense, causative agent of chronic human african trypanosomiasis.</title>
        <authorList>
            <person name="Jackson A.P."/>
            <person name="Sanders M."/>
            <person name="Berry A."/>
            <person name="McQuillan J."/>
            <person name="Aslett M.A."/>
            <person name="Quail M.A."/>
            <person name="Chukualim B."/>
            <person name="Capewell P."/>
            <person name="MacLeod A."/>
            <person name="Melville S.E."/>
            <person name="Gibson W."/>
            <person name="Barry J.D."/>
            <person name="Berriman M."/>
            <person name="Hertz-Fowler C."/>
        </authorList>
    </citation>
    <scope>NUCLEOTIDE SEQUENCE [LARGE SCALE GENOMIC DNA]</scope>
    <source>
        <strain evidence="3">MHOM/CI/86/DAL972</strain>
    </source>
</reference>
<name>D0A7I4_TRYB9</name>
<dbReference type="RefSeq" id="XP_011779899.1">
    <property type="nucleotide sequence ID" value="XM_011781597.1"/>
</dbReference>